<dbReference type="AlphaFoldDB" id="A0A6N1X137"/>
<keyword evidence="8" id="KW-1185">Reference proteome</keyword>
<reference evidence="7 8" key="1">
    <citation type="submission" date="2020-06" db="EMBL/GenBank/DDBJ databases">
        <title>Acidovorax antarctica sp. nov., isolated from Corinth ice sheet soil, Antarctic Fields Peninsula.</title>
        <authorList>
            <person name="Xu Q."/>
            <person name="Peng F."/>
        </authorList>
    </citation>
    <scope>NUCLEOTIDE SEQUENCE [LARGE SCALE GENOMIC DNA]</scope>
    <source>
        <strain evidence="7 8">16-35-5</strain>
    </source>
</reference>
<evidence type="ECO:0000313" key="7">
    <source>
        <dbReference type="EMBL" id="QKV52688.1"/>
    </source>
</evidence>
<keyword evidence="7" id="KW-0808">Transferase</keyword>
<proteinExistence type="inferred from homology"/>
<dbReference type="GO" id="GO:0030170">
    <property type="term" value="F:pyridoxal phosphate binding"/>
    <property type="evidence" value="ECO:0007669"/>
    <property type="project" value="InterPro"/>
</dbReference>
<dbReference type="GO" id="GO:0008483">
    <property type="term" value="F:transaminase activity"/>
    <property type="evidence" value="ECO:0007669"/>
    <property type="project" value="UniProtKB-KW"/>
</dbReference>
<dbReference type="InterPro" id="IPR000524">
    <property type="entry name" value="Tscrpt_reg_HTH_GntR"/>
</dbReference>
<dbReference type="PANTHER" id="PTHR46577">
    <property type="entry name" value="HTH-TYPE TRANSCRIPTIONAL REGULATORY PROTEIN GABR"/>
    <property type="match status" value="1"/>
</dbReference>
<dbReference type="GO" id="GO:0003677">
    <property type="term" value="F:DNA binding"/>
    <property type="evidence" value="ECO:0007669"/>
    <property type="project" value="UniProtKB-KW"/>
</dbReference>
<dbReference type="EMBL" id="CP054840">
    <property type="protein sequence ID" value="QKV52688.1"/>
    <property type="molecule type" value="Genomic_DNA"/>
</dbReference>
<evidence type="ECO:0000259" key="6">
    <source>
        <dbReference type="PROSITE" id="PS50949"/>
    </source>
</evidence>
<dbReference type="GO" id="GO:0003700">
    <property type="term" value="F:DNA-binding transcription factor activity"/>
    <property type="evidence" value="ECO:0007669"/>
    <property type="project" value="InterPro"/>
</dbReference>
<dbReference type="InterPro" id="IPR051446">
    <property type="entry name" value="HTH_trans_reg/aminotransferase"/>
</dbReference>
<evidence type="ECO:0000256" key="2">
    <source>
        <dbReference type="ARBA" id="ARBA00022898"/>
    </source>
</evidence>
<evidence type="ECO:0000256" key="5">
    <source>
        <dbReference type="ARBA" id="ARBA00023163"/>
    </source>
</evidence>
<comment type="similarity">
    <text evidence="1">In the C-terminal section; belongs to the class-I pyridoxal-phosphate-dependent aminotransferase family.</text>
</comment>
<dbReference type="InterPro" id="IPR036388">
    <property type="entry name" value="WH-like_DNA-bd_sf"/>
</dbReference>
<dbReference type="PROSITE" id="PS50949">
    <property type="entry name" value="HTH_GNTR"/>
    <property type="match status" value="1"/>
</dbReference>
<dbReference type="Gene3D" id="3.40.640.10">
    <property type="entry name" value="Type I PLP-dependent aspartate aminotransferase-like (Major domain)"/>
    <property type="match status" value="1"/>
</dbReference>
<evidence type="ECO:0000256" key="3">
    <source>
        <dbReference type="ARBA" id="ARBA00023015"/>
    </source>
</evidence>
<dbReference type="RefSeq" id="WP_175503567.1">
    <property type="nucleotide sequence ID" value="NZ_CAURQT010000007.1"/>
</dbReference>
<keyword evidence="3" id="KW-0805">Transcription regulation</keyword>
<keyword evidence="7" id="KW-0032">Aminotransferase</keyword>
<keyword evidence="5" id="KW-0804">Transcription</keyword>
<keyword evidence="2" id="KW-0663">Pyridoxal phosphate</keyword>
<accession>A0A6N1X137</accession>
<dbReference type="KEGG" id="aant:HUK68_07145"/>
<protein>
    <submittedName>
        <fullName evidence="7">PLP-dependent aminotransferase family protein</fullName>
    </submittedName>
</protein>
<dbReference type="InterPro" id="IPR036390">
    <property type="entry name" value="WH_DNA-bd_sf"/>
</dbReference>
<dbReference type="InterPro" id="IPR004839">
    <property type="entry name" value="Aminotransferase_I/II_large"/>
</dbReference>
<dbReference type="SUPFAM" id="SSF53383">
    <property type="entry name" value="PLP-dependent transferases"/>
    <property type="match status" value="1"/>
</dbReference>
<organism evidence="7 8">
    <name type="scientific">Comamonas antarctica</name>
    <dbReference type="NCBI Taxonomy" id="2743470"/>
    <lineage>
        <taxon>Bacteria</taxon>
        <taxon>Pseudomonadati</taxon>
        <taxon>Pseudomonadota</taxon>
        <taxon>Betaproteobacteria</taxon>
        <taxon>Burkholderiales</taxon>
        <taxon>Comamonadaceae</taxon>
        <taxon>Comamonas</taxon>
    </lineage>
</organism>
<dbReference type="PANTHER" id="PTHR46577:SF2">
    <property type="entry name" value="TRANSCRIPTIONAL REGULATORY PROTEIN"/>
    <property type="match status" value="1"/>
</dbReference>
<dbReference type="SMART" id="SM00345">
    <property type="entry name" value="HTH_GNTR"/>
    <property type="match status" value="1"/>
</dbReference>
<dbReference type="Proteomes" id="UP000509579">
    <property type="component" value="Chromosome"/>
</dbReference>
<evidence type="ECO:0000256" key="1">
    <source>
        <dbReference type="ARBA" id="ARBA00005384"/>
    </source>
</evidence>
<name>A0A6N1X137_9BURK</name>
<feature type="domain" description="HTH gntR-type" evidence="6">
    <location>
        <begin position="5"/>
        <end position="73"/>
    </location>
</feature>
<dbReference type="InterPro" id="IPR015421">
    <property type="entry name" value="PyrdxlP-dep_Trfase_major"/>
</dbReference>
<dbReference type="SUPFAM" id="SSF46785">
    <property type="entry name" value="Winged helix' DNA-binding domain"/>
    <property type="match status" value="1"/>
</dbReference>
<dbReference type="InterPro" id="IPR015424">
    <property type="entry name" value="PyrdxlP-dep_Trfase"/>
</dbReference>
<dbReference type="CDD" id="cd00609">
    <property type="entry name" value="AAT_like"/>
    <property type="match status" value="1"/>
</dbReference>
<sequence length="461" mass="51093">MPTTVAGFKILAESLEREIRQGAYKAGEKLPSLREITRERAYGKNTVIAAFELLVARGLVEPRRGAGFYVKDIAAPGEADTPVHALGRAGDLVWLIREQLNDNPQAIRAADGMPPAEWLAGARLDRVHHKVARGGLGALFSYGNRYGYLPLRQQLVRKLGGLGIEADPRQILLTHGANQAMDLVLRYLIPPGATVLVDDPGYYFLFAKLKVHGAEIAGIARQPDGPDLDMLEQVLIRKRPRLFFVQSVGHNPTGSDLSAGKARRLLELAEKYNLLLVEMDPLADLKPHEQARLSALDQLQRTIYIGSFSKSLSAALRVGFLACSADMASELADLKSIVHVNSSEYAERTVDTILRERTYAKHLLALKSHVAQATRQSRQLLADAGARFFCDPQESLYMWVRFDGLDDSLALSEHLTAQQITVAPGRIFQVDPSITSPWMRLNSGIVVHEKFQAMLRQRPLW</sequence>
<evidence type="ECO:0000256" key="4">
    <source>
        <dbReference type="ARBA" id="ARBA00023125"/>
    </source>
</evidence>
<gene>
    <name evidence="7" type="ORF">HUK68_07145</name>
</gene>
<dbReference type="Pfam" id="PF00155">
    <property type="entry name" value="Aminotran_1_2"/>
    <property type="match status" value="1"/>
</dbReference>
<dbReference type="CDD" id="cd07377">
    <property type="entry name" value="WHTH_GntR"/>
    <property type="match status" value="1"/>
</dbReference>
<dbReference type="Gene3D" id="1.10.10.10">
    <property type="entry name" value="Winged helix-like DNA-binding domain superfamily/Winged helix DNA-binding domain"/>
    <property type="match status" value="1"/>
</dbReference>
<evidence type="ECO:0000313" key="8">
    <source>
        <dbReference type="Proteomes" id="UP000509579"/>
    </source>
</evidence>
<dbReference type="Pfam" id="PF00392">
    <property type="entry name" value="GntR"/>
    <property type="match status" value="1"/>
</dbReference>
<keyword evidence="4" id="KW-0238">DNA-binding</keyword>